<dbReference type="STRING" id="51028.A0A0N4VLU8"/>
<dbReference type="InterPro" id="IPR001326">
    <property type="entry name" value="Transl_elong_EF1B_B/D_CS"/>
</dbReference>
<dbReference type="Pfam" id="PF10587">
    <property type="entry name" value="EF-1_beta_acid"/>
    <property type="match status" value="1"/>
</dbReference>
<dbReference type="GO" id="GO:0003746">
    <property type="term" value="F:translation elongation factor activity"/>
    <property type="evidence" value="ECO:0007669"/>
    <property type="project" value="UniProtKB-KW"/>
</dbReference>
<dbReference type="GO" id="GO:0070042">
    <property type="term" value="F:rRNA (uridine-N3-)-methyltransferase activity"/>
    <property type="evidence" value="ECO:0007669"/>
    <property type="project" value="InterPro"/>
</dbReference>
<accession>A0A0N4VLU8</accession>
<sequence length="615" mass="69604">MTTVESLLCEVSPLLESSLPLRVAEHLFFGDQIVYSDCSNVGPSSSKDTHAKDHGAKEQKKGKKEKVGKEFHKGQPDGLEAAISKAKKTVQNALHGESVPLIVGDKSSLEAEIIQLKDEIEKVKKDNLSLRKTVDGLNETVRQILAKLNASCSHQSLFSCGPKILILGDGNFSFSFGFSQILKQKYKFGLEIVATVPEKEGSFLLRYPSGNGYLFRLRSSEFSPFVKVLFGVDACALPLEWTGVFDSIIWNFPHPGGKTNLKKSRDLLRRTFRSVSKILEDGNFYVTFAKGQSGLFYPAIALQQFVIQNKIPRHERDSWQVAYIAAEYGFLISDAFPFYVDEVPEYCPRGYKNRDQAFFNDCEAVTVRLRKCRCLNALQDFRNSEKCFASRTLGYVHELRPYYCHDVSIVYRIPEQIIYHEKLFKKILFSLTGCLLSDVWELKHMRSFAPDGFPNRIYRITWQCWSKPLTGSAQPVEIPSTGEKKEGEDFDLFGSSDEEEDEEKKRIVQDRLKAYAEKKAKKPASVAKSSVILDVKPWSDETDMKEMETKVREIERDGLVWGGSKLIPLAYGLKKLQIICVIEDEKVSVDDLIDTIVDDISSHVQSVDIAAFNKI</sequence>
<dbReference type="GO" id="GO:0005085">
    <property type="term" value="F:guanyl-nucleotide exchange factor activity"/>
    <property type="evidence" value="ECO:0007669"/>
    <property type="project" value="TreeGrafter"/>
</dbReference>
<dbReference type="FunFam" id="3.30.70.60:FF:000001">
    <property type="entry name" value="Elongation factor 1-beta 1 like"/>
    <property type="match status" value="1"/>
</dbReference>
<evidence type="ECO:0000313" key="9">
    <source>
        <dbReference type="EMBL" id="VDD96393.1"/>
    </source>
</evidence>
<dbReference type="InterPro" id="IPR018940">
    <property type="entry name" value="EF-1_beta_acid_region_euk"/>
</dbReference>
<dbReference type="InterPro" id="IPR019446">
    <property type="entry name" value="BMT5-like"/>
</dbReference>
<feature type="region of interest" description="Disordered" evidence="6">
    <location>
        <begin position="472"/>
        <end position="503"/>
    </location>
</feature>
<proteinExistence type="inferred from homology"/>
<evidence type="ECO:0000259" key="8">
    <source>
        <dbReference type="SMART" id="SM01182"/>
    </source>
</evidence>
<evidence type="ECO:0000313" key="10">
    <source>
        <dbReference type="Proteomes" id="UP000274131"/>
    </source>
</evidence>
<feature type="compositionally biased region" description="Basic and acidic residues" evidence="6">
    <location>
        <begin position="47"/>
        <end position="74"/>
    </location>
</feature>
<dbReference type="Proteomes" id="UP000274131">
    <property type="component" value="Unassembled WGS sequence"/>
</dbReference>
<dbReference type="SMART" id="SM01182">
    <property type="entry name" value="EF-1_beta_acid"/>
    <property type="match status" value="1"/>
</dbReference>
<dbReference type="CDD" id="cd00292">
    <property type="entry name" value="EF1B"/>
    <property type="match status" value="1"/>
</dbReference>
<dbReference type="InterPro" id="IPR049720">
    <property type="entry name" value="EF1B_bsu/dsu"/>
</dbReference>
<name>A0A0N4VLU8_ENTVE</name>
<evidence type="ECO:0000256" key="4">
    <source>
        <dbReference type="RuleBase" id="RU003791"/>
    </source>
</evidence>
<gene>
    <name evidence="9" type="ORF">EVEC_LOCUS11144</name>
</gene>
<dbReference type="GO" id="GO:0070475">
    <property type="term" value="P:rRNA base methylation"/>
    <property type="evidence" value="ECO:0007669"/>
    <property type="project" value="InterPro"/>
</dbReference>
<dbReference type="Gene3D" id="3.30.70.60">
    <property type="match status" value="1"/>
</dbReference>
<dbReference type="Pfam" id="PF00736">
    <property type="entry name" value="EF1_GNE"/>
    <property type="match status" value="1"/>
</dbReference>
<feature type="compositionally biased region" description="Acidic residues" evidence="6">
    <location>
        <begin position="488"/>
        <end position="502"/>
    </location>
</feature>
<keyword evidence="5" id="KW-0175">Coiled coil</keyword>
<feature type="region of interest" description="Disordered" evidence="6">
    <location>
        <begin position="41"/>
        <end position="74"/>
    </location>
</feature>
<keyword evidence="3 4" id="KW-0648">Protein biosynthesis</keyword>
<dbReference type="GO" id="GO:0005829">
    <property type="term" value="C:cytosol"/>
    <property type="evidence" value="ECO:0007669"/>
    <property type="project" value="TreeGrafter"/>
</dbReference>
<feature type="coiled-coil region" evidence="5">
    <location>
        <begin position="106"/>
        <end position="140"/>
    </location>
</feature>
<evidence type="ECO:0000256" key="2">
    <source>
        <dbReference type="ARBA" id="ARBA00022768"/>
    </source>
</evidence>
<dbReference type="WBParaSite" id="EVEC_0001188401-mRNA-1">
    <property type="protein sequence ID" value="EVEC_0001188401-mRNA-1"/>
    <property type="gene ID" value="EVEC_0001188401"/>
</dbReference>
<dbReference type="InterPro" id="IPR014717">
    <property type="entry name" value="Transl_elong_EF1B/ribsomal_bS6"/>
</dbReference>
<dbReference type="PROSITE" id="PS00824">
    <property type="entry name" value="EF1BD_1"/>
    <property type="match status" value="1"/>
</dbReference>
<dbReference type="InterPro" id="IPR014038">
    <property type="entry name" value="EF1B_bsu/dsu_GNE"/>
</dbReference>
<comment type="similarity">
    <text evidence="1 4">Belongs to the EF-1-beta/EF-1-delta family.</text>
</comment>
<dbReference type="OrthoDB" id="331763at2759"/>
<dbReference type="GO" id="GO:0005853">
    <property type="term" value="C:eukaryotic translation elongation factor 1 complex"/>
    <property type="evidence" value="ECO:0007669"/>
    <property type="project" value="InterPro"/>
</dbReference>
<dbReference type="InterPro" id="IPR036219">
    <property type="entry name" value="eEF-1beta-like_sf"/>
</dbReference>
<reference evidence="9 10" key="2">
    <citation type="submission" date="2018-10" db="EMBL/GenBank/DDBJ databases">
        <authorList>
            <consortium name="Pathogen Informatics"/>
        </authorList>
    </citation>
    <scope>NUCLEOTIDE SEQUENCE [LARGE SCALE GENOMIC DNA]</scope>
</reference>
<evidence type="ECO:0000256" key="5">
    <source>
        <dbReference type="SAM" id="Coils"/>
    </source>
</evidence>
<dbReference type="PANTHER" id="PTHR11595:SF21">
    <property type="entry name" value="ELONGATION FACTOR 1-BETA"/>
    <property type="match status" value="1"/>
</dbReference>
<organism evidence="11">
    <name type="scientific">Enterobius vermicularis</name>
    <name type="common">Human pinworm</name>
    <dbReference type="NCBI Taxonomy" id="51028"/>
    <lineage>
        <taxon>Eukaryota</taxon>
        <taxon>Metazoa</taxon>
        <taxon>Ecdysozoa</taxon>
        <taxon>Nematoda</taxon>
        <taxon>Chromadorea</taxon>
        <taxon>Rhabditida</taxon>
        <taxon>Spirurina</taxon>
        <taxon>Oxyuridomorpha</taxon>
        <taxon>Oxyuroidea</taxon>
        <taxon>Oxyuridae</taxon>
        <taxon>Enterobius</taxon>
    </lineage>
</organism>
<dbReference type="PROSITE" id="PS00825">
    <property type="entry name" value="EF1BD_2"/>
    <property type="match status" value="1"/>
</dbReference>
<keyword evidence="10" id="KW-1185">Reference proteome</keyword>
<dbReference type="EMBL" id="UXUI01011633">
    <property type="protein sequence ID" value="VDD96393.1"/>
    <property type="molecule type" value="Genomic_DNA"/>
</dbReference>
<evidence type="ECO:0000259" key="7">
    <source>
        <dbReference type="SMART" id="SM00888"/>
    </source>
</evidence>
<dbReference type="PANTHER" id="PTHR11595">
    <property type="entry name" value="EF-HAND AND COILED-COIL DOMAIN-CONTAINING FAMILY MEMBER"/>
    <property type="match status" value="1"/>
</dbReference>
<reference evidence="11" key="1">
    <citation type="submission" date="2017-02" db="UniProtKB">
        <authorList>
            <consortium name="WormBaseParasite"/>
        </authorList>
    </citation>
    <scope>IDENTIFICATION</scope>
</reference>
<dbReference type="Pfam" id="PF10354">
    <property type="entry name" value="BMT5-like"/>
    <property type="match status" value="1"/>
</dbReference>
<protein>
    <submittedName>
        <fullName evidence="11">DUF2431 domain-containing protein</fullName>
    </submittedName>
</protein>
<evidence type="ECO:0000256" key="3">
    <source>
        <dbReference type="ARBA" id="ARBA00022917"/>
    </source>
</evidence>
<evidence type="ECO:0000256" key="6">
    <source>
        <dbReference type="SAM" id="MobiDB-lite"/>
    </source>
</evidence>
<feature type="domain" description="Translation elongation factor EF1B beta/delta subunit guanine nucleotide exchange" evidence="7">
    <location>
        <begin position="528"/>
        <end position="615"/>
    </location>
</feature>
<keyword evidence="2 4" id="KW-0251">Elongation factor</keyword>
<dbReference type="AlphaFoldDB" id="A0A0N4VLU8"/>
<dbReference type="SUPFAM" id="SSF54984">
    <property type="entry name" value="eEF-1beta-like"/>
    <property type="match status" value="1"/>
</dbReference>
<feature type="domain" description="Elongation factor 1 beta central acidic region eukaryote" evidence="8">
    <location>
        <begin position="492"/>
        <end position="519"/>
    </location>
</feature>
<evidence type="ECO:0000313" key="11">
    <source>
        <dbReference type="WBParaSite" id="EVEC_0001188401-mRNA-1"/>
    </source>
</evidence>
<evidence type="ECO:0000256" key="1">
    <source>
        <dbReference type="ARBA" id="ARBA00007411"/>
    </source>
</evidence>
<dbReference type="SMART" id="SM00888">
    <property type="entry name" value="EF1_GNE"/>
    <property type="match status" value="1"/>
</dbReference>